<dbReference type="EMBL" id="MK072045">
    <property type="protein sequence ID" value="AYV77517.1"/>
    <property type="molecule type" value="Genomic_DNA"/>
</dbReference>
<name>A0A3G4ZRJ6_9VIRU</name>
<organism evidence="1">
    <name type="scientific">Dasosvirus sp</name>
    <dbReference type="NCBI Taxonomy" id="2487764"/>
    <lineage>
        <taxon>Viruses</taxon>
        <taxon>Varidnaviria</taxon>
        <taxon>Bamfordvirae</taxon>
        <taxon>Nucleocytoviricota</taxon>
        <taxon>Megaviricetes</taxon>
        <taxon>Imitervirales</taxon>
        <taxon>Mimiviridae</taxon>
        <taxon>Klosneuvirinae</taxon>
    </lineage>
</organism>
<accession>A0A3G4ZRJ6</accession>
<sequence length="443" mass="52389">MSFFSFNKDAKACRGNQTEHILSFFERITKKFRDFPDFELLTSSTKDIKEGTIEFRELKKIYTNMHNFDDKMLEKMCNSKNNNAVKLLKKYPNMIFSQYCENYDRKYYLHTSFLRRAMINDSLPIIKLLVNAGAYTGYIDSKRHTHHNSKCCRAILNLAISGDDIVSDNNNIETINFLIKNDPWTKNINPSDFELSPMPYTCRKLMTCDLSRKHRYLQIVQLLLDSKASFDIFNNIFDSKYMKNSPLEIFQFYVKYGNINKKVYISLAELDLYEIVELTKENGDTLQVTAINNNNISDICVSPLTLLMILDHTNYRRRFVKFSKNNYDIIAQILGFNNEDVSMDYQREIIKWLLESTNAEYIFECKYRDEKTKPELVKIMTLHKIYDDDEDIRKTAYLRKKRILSCNIKILVDIFGNDITEHIIIGYLLSENDNLVHYLQNYY</sequence>
<gene>
    <name evidence="1" type="ORF">Dasosvirus4_38</name>
</gene>
<dbReference type="SUPFAM" id="SSF48403">
    <property type="entry name" value="Ankyrin repeat"/>
    <property type="match status" value="1"/>
</dbReference>
<reference evidence="1" key="1">
    <citation type="submission" date="2018-10" db="EMBL/GenBank/DDBJ databases">
        <title>Hidden diversity of soil giant viruses.</title>
        <authorList>
            <person name="Schulz F."/>
            <person name="Alteio L."/>
            <person name="Goudeau D."/>
            <person name="Ryan E.M."/>
            <person name="Malmstrom R.R."/>
            <person name="Blanchard J."/>
            <person name="Woyke T."/>
        </authorList>
    </citation>
    <scope>NUCLEOTIDE SEQUENCE</scope>
    <source>
        <strain evidence="1">DSV1</strain>
    </source>
</reference>
<evidence type="ECO:0008006" key="2">
    <source>
        <dbReference type="Google" id="ProtNLM"/>
    </source>
</evidence>
<proteinExistence type="predicted"/>
<dbReference type="InterPro" id="IPR036770">
    <property type="entry name" value="Ankyrin_rpt-contain_sf"/>
</dbReference>
<evidence type="ECO:0000313" key="1">
    <source>
        <dbReference type="EMBL" id="AYV77517.1"/>
    </source>
</evidence>
<protein>
    <recommendedName>
        <fullName evidence="2">Ankyrin repeat protein</fullName>
    </recommendedName>
</protein>
<dbReference type="Gene3D" id="1.25.40.20">
    <property type="entry name" value="Ankyrin repeat-containing domain"/>
    <property type="match status" value="1"/>
</dbReference>